<dbReference type="InterPro" id="IPR000792">
    <property type="entry name" value="Tscrpt_reg_LuxR_C"/>
</dbReference>
<dbReference type="PRINTS" id="PR00038">
    <property type="entry name" value="HTHLUXR"/>
</dbReference>
<dbReference type="SUPFAM" id="SSF52540">
    <property type="entry name" value="P-loop containing nucleoside triphosphate hydrolases"/>
    <property type="match status" value="1"/>
</dbReference>
<name>A0A919V585_9ACTN</name>
<dbReference type="InterPro" id="IPR041617">
    <property type="entry name" value="TPR_MalT"/>
</dbReference>
<dbReference type="PRINTS" id="PR00364">
    <property type="entry name" value="DISEASERSIST"/>
</dbReference>
<accession>A0A919V585</accession>
<dbReference type="Pfam" id="PF00196">
    <property type="entry name" value="GerE"/>
    <property type="match status" value="1"/>
</dbReference>
<dbReference type="GO" id="GO:0016887">
    <property type="term" value="F:ATP hydrolysis activity"/>
    <property type="evidence" value="ECO:0007669"/>
    <property type="project" value="InterPro"/>
</dbReference>
<comment type="caution">
    <text evidence="2">The sequence shown here is derived from an EMBL/GenBank/DDBJ whole genome shotgun (WGS) entry which is preliminary data.</text>
</comment>
<dbReference type="InterPro" id="IPR011990">
    <property type="entry name" value="TPR-like_helical_dom_sf"/>
</dbReference>
<dbReference type="Pfam" id="PF17874">
    <property type="entry name" value="TPR_MalT"/>
    <property type="match status" value="1"/>
</dbReference>
<dbReference type="PANTHER" id="PTHR47691:SF3">
    <property type="entry name" value="HTH-TYPE TRANSCRIPTIONAL REGULATOR RV0890C-RELATED"/>
    <property type="match status" value="1"/>
</dbReference>
<dbReference type="SUPFAM" id="SSF48452">
    <property type="entry name" value="TPR-like"/>
    <property type="match status" value="1"/>
</dbReference>
<sequence length="803" mass="86582">MFVGREADIDELAQLLNATRMVTLCGPGGIGKTRLAIRLATRLRASVEGVRLVELADAEHLREPTGRLALALGVEHDGDRPLMDTLADAIGSREHLLVLDNCDTVLDECARLCQRLLAACSGLRILATTREPLRVPSETVWRVPPLALPPGRRAVPPAEVCEFEAVQLFTVRARTVRGDFALTYGNSADVARICIALDGMPLAIELAAGMTRLLSVGQIVSRLSDRFALLSRGDRTAPARQRTLRATVDWSYRLLTPLEQSLLRRCTALPGAWSLDLAERVCSGDGLDRGEVMALLLSLVDKSLVVVDGEVNGEAHYRLLETVREYALEQLKARGEEEPLRHRHREAMMAVTHELREALTGRLESWAAVRDIAARLETLTPNFFTAAEWSIRNGEAEPALRILTDIRYALFGTGRALADMAGLLDRALVLDNAGVPPGLRGQALILRGDLAFTRGDVADAKSYGEAGLALCRQAGDAYGEAVGCVLWALATGDASVLDTATAISRESGDVLVEAIAHSVRGTVALDKGRLREAQRCYEEALKLMEPLGVTHAVAHGHIGLAYVAHRRGDLARARRHFENALELLDGLDARQLIIRCLSGLGRIALRKGDLAEARVRLTEALLLSRDAGLRLGIARRLEQYARLVAMEGDLLRSVLLAAASTALRDSTGATSPGFGARLSELLDPARHELGDTLVERLWAAGSNMTPDQAVECALEGAELPSAETLPAGPAWRGAGPAGNLTAREREVAGLIARGLSNRAIADELVISPATAARHVANILAKLGFSSRTQVAAWVLESERHEPT</sequence>
<dbReference type="PANTHER" id="PTHR47691">
    <property type="entry name" value="REGULATOR-RELATED"/>
    <property type="match status" value="1"/>
</dbReference>
<dbReference type="InterPro" id="IPR058852">
    <property type="entry name" value="HTH_77"/>
</dbReference>
<dbReference type="Pfam" id="PF13401">
    <property type="entry name" value="AAA_22"/>
    <property type="match status" value="1"/>
</dbReference>
<gene>
    <name evidence="2" type="ORF">Ssi02_29610</name>
</gene>
<dbReference type="Gene3D" id="3.40.50.300">
    <property type="entry name" value="P-loop containing nucleotide triphosphate hydrolases"/>
    <property type="match status" value="1"/>
</dbReference>
<reference evidence="2" key="1">
    <citation type="submission" date="2021-01" db="EMBL/GenBank/DDBJ databases">
        <title>Whole genome shotgun sequence of Sinosporangium siamense NBRC 109515.</title>
        <authorList>
            <person name="Komaki H."/>
            <person name="Tamura T."/>
        </authorList>
    </citation>
    <scope>NUCLEOTIDE SEQUENCE</scope>
    <source>
        <strain evidence="2">NBRC 109515</strain>
    </source>
</reference>
<dbReference type="InterPro" id="IPR027417">
    <property type="entry name" value="P-loop_NTPase"/>
</dbReference>
<dbReference type="SUPFAM" id="SSF46894">
    <property type="entry name" value="C-terminal effector domain of the bipartite response regulators"/>
    <property type="match status" value="1"/>
</dbReference>
<proteinExistence type="predicted"/>
<dbReference type="InterPro" id="IPR019734">
    <property type="entry name" value="TPR_rpt"/>
</dbReference>
<keyword evidence="3" id="KW-1185">Reference proteome</keyword>
<dbReference type="GO" id="GO:0006355">
    <property type="term" value="P:regulation of DNA-templated transcription"/>
    <property type="evidence" value="ECO:0007669"/>
    <property type="project" value="InterPro"/>
</dbReference>
<dbReference type="AlphaFoldDB" id="A0A919V585"/>
<protein>
    <recommendedName>
        <fullName evidence="1">HTH luxR-type domain-containing protein</fullName>
    </recommendedName>
</protein>
<dbReference type="Gene3D" id="1.10.10.10">
    <property type="entry name" value="Winged helix-like DNA-binding domain superfamily/Winged helix DNA-binding domain"/>
    <property type="match status" value="1"/>
</dbReference>
<evidence type="ECO:0000313" key="2">
    <source>
        <dbReference type="EMBL" id="GII92730.1"/>
    </source>
</evidence>
<dbReference type="Gene3D" id="1.25.40.10">
    <property type="entry name" value="Tetratricopeptide repeat domain"/>
    <property type="match status" value="1"/>
</dbReference>
<evidence type="ECO:0000259" key="1">
    <source>
        <dbReference type="PROSITE" id="PS50043"/>
    </source>
</evidence>
<organism evidence="2 3">
    <name type="scientific">Sinosporangium siamense</name>
    <dbReference type="NCBI Taxonomy" id="1367973"/>
    <lineage>
        <taxon>Bacteria</taxon>
        <taxon>Bacillati</taxon>
        <taxon>Actinomycetota</taxon>
        <taxon>Actinomycetes</taxon>
        <taxon>Streptosporangiales</taxon>
        <taxon>Streptosporangiaceae</taxon>
        <taxon>Sinosporangium</taxon>
    </lineage>
</organism>
<dbReference type="Proteomes" id="UP000606172">
    <property type="component" value="Unassembled WGS sequence"/>
</dbReference>
<dbReference type="CDD" id="cd06170">
    <property type="entry name" value="LuxR_C_like"/>
    <property type="match status" value="1"/>
</dbReference>
<dbReference type="InterPro" id="IPR036388">
    <property type="entry name" value="WH-like_DNA-bd_sf"/>
</dbReference>
<evidence type="ECO:0000313" key="3">
    <source>
        <dbReference type="Proteomes" id="UP000606172"/>
    </source>
</evidence>
<dbReference type="Pfam" id="PF25872">
    <property type="entry name" value="HTH_77"/>
    <property type="match status" value="1"/>
</dbReference>
<dbReference type="SMART" id="SM00028">
    <property type="entry name" value="TPR"/>
    <property type="match status" value="4"/>
</dbReference>
<dbReference type="InterPro" id="IPR016032">
    <property type="entry name" value="Sig_transdc_resp-reg_C-effctor"/>
</dbReference>
<dbReference type="GO" id="GO:0003677">
    <property type="term" value="F:DNA binding"/>
    <property type="evidence" value="ECO:0007669"/>
    <property type="project" value="InterPro"/>
</dbReference>
<dbReference type="EMBL" id="BOOW01000018">
    <property type="protein sequence ID" value="GII92730.1"/>
    <property type="molecule type" value="Genomic_DNA"/>
</dbReference>
<feature type="domain" description="HTH luxR-type" evidence="1">
    <location>
        <begin position="733"/>
        <end position="798"/>
    </location>
</feature>
<dbReference type="SMART" id="SM00421">
    <property type="entry name" value="HTH_LUXR"/>
    <property type="match status" value="1"/>
</dbReference>
<dbReference type="InterPro" id="IPR049945">
    <property type="entry name" value="AAA_22"/>
</dbReference>
<dbReference type="PROSITE" id="PS50043">
    <property type="entry name" value="HTH_LUXR_2"/>
    <property type="match status" value="1"/>
</dbReference>